<evidence type="ECO:0000313" key="5">
    <source>
        <dbReference type="Proteomes" id="UP000011016"/>
    </source>
</evidence>
<dbReference type="InterPro" id="IPR050662">
    <property type="entry name" value="Sec-metab_biosynth-thioest"/>
</dbReference>
<dbReference type="InterPro" id="IPR036866">
    <property type="entry name" value="RibonucZ/Hydroxyglut_hydro"/>
</dbReference>
<dbReference type="AlphaFoldDB" id="I7L9F5"/>
<name>I7L9F5_9CORY</name>
<dbReference type="InterPro" id="IPR001279">
    <property type="entry name" value="Metallo-B-lactamas"/>
</dbReference>
<dbReference type="CDD" id="cd16278">
    <property type="entry name" value="metallo-hydrolase-like_MBL-fold"/>
    <property type="match status" value="1"/>
</dbReference>
<reference evidence="3 4" key="2">
    <citation type="submission" date="2012-08" db="EMBL/GenBank/DDBJ databases">
        <title>The Genome Sequence of Turicella otitidis ATCC 51513.</title>
        <authorList>
            <consortium name="The Broad Institute Genome Sequencing Platform"/>
            <person name="Earl A."/>
            <person name="Ward D."/>
            <person name="Feldgarden M."/>
            <person name="Gevers D."/>
            <person name="Huys G."/>
            <person name="Walker B."/>
            <person name="Young S.K."/>
            <person name="Zeng Q."/>
            <person name="Gargeya S."/>
            <person name="Fitzgerald M."/>
            <person name="Haas B."/>
            <person name="Abouelleil A."/>
            <person name="Alvarado L."/>
            <person name="Arachchi H.M."/>
            <person name="Berlin A.M."/>
            <person name="Chapman S.B."/>
            <person name="Goldberg J."/>
            <person name="Griggs A."/>
            <person name="Gujja S."/>
            <person name="Hansen M."/>
            <person name="Howarth C."/>
            <person name="Imamovic A."/>
            <person name="Larimer J."/>
            <person name="McCowen C."/>
            <person name="Montmayeur A."/>
            <person name="Murphy C."/>
            <person name="Neiman D."/>
            <person name="Pearson M."/>
            <person name="Priest M."/>
            <person name="Roberts A."/>
            <person name="Saif S."/>
            <person name="Shea T."/>
            <person name="Sisk P."/>
            <person name="Sykes S."/>
            <person name="Wortman J."/>
            <person name="Nusbaum C."/>
            <person name="Birren B."/>
        </authorList>
    </citation>
    <scope>NUCLEOTIDE SEQUENCE [LARGE SCALE GENOMIC DNA]</scope>
    <source>
        <strain evidence="3 4">ATCC 51513</strain>
    </source>
</reference>
<dbReference type="PANTHER" id="PTHR23131:SF0">
    <property type="entry name" value="ENDORIBONUCLEASE LACTB2"/>
    <property type="match status" value="1"/>
</dbReference>
<dbReference type="Proteomes" id="UP000011016">
    <property type="component" value="Unassembled WGS sequence"/>
</dbReference>
<evidence type="ECO:0000259" key="1">
    <source>
        <dbReference type="SMART" id="SM00849"/>
    </source>
</evidence>
<evidence type="ECO:0000313" key="3">
    <source>
        <dbReference type="EMBL" id="EJZ81799.1"/>
    </source>
</evidence>
<dbReference type="PATRIC" id="fig|883169.3.peg.1219"/>
<dbReference type="eggNOG" id="COG0491">
    <property type="taxonomic scope" value="Bacteria"/>
</dbReference>
<evidence type="ECO:0000313" key="2">
    <source>
        <dbReference type="EMBL" id="CCI83762.1"/>
    </source>
</evidence>
<keyword evidence="4" id="KW-1185">Reference proteome</keyword>
<reference evidence="2 5" key="1">
    <citation type="journal article" date="2012" name="J. Bacteriol.">
        <title>Draft Genome Sequence of Turicella otitidis ATCC 51513, Isolated from Middle Ear Fluid from a Child with Otitis Media.</title>
        <authorList>
            <person name="Brinkrolf K."/>
            <person name="Schneider J."/>
            <person name="Knecht M."/>
            <person name="Ruckert C."/>
            <person name="Tauch A."/>
        </authorList>
    </citation>
    <scope>NUCLEOTIDE SEQUENCE [LARGE SCALE GENOMIC DNA]</scope>
    <source>
        <strain evidence="2 5">ATCC 51513</strain>
    </source>
</reference>
<dbReference type="EMBL" id="AHAE01000060">
    <property type="protein sequence ID" value="EJZ81799.1"/>
    <property type="molecule type" value="Genomic_DNA"/>
</dbReference>
<evidence type="ECO:0000313" key="4">
    <source>
        <dbReference type="Proteomes" id="UP000006078"/>
    </source>
</evidence>
<gene>
    <name evidence="2" type="ORF">BN46_1035</name>
    <name evidence="3" type="ORF">HMPREF9719_01269</name>
</gene>
<organism evidence="2 5">
    <name type="scientific">Corynebacterium otitidis ATCC 51513</name>
    <dbReference type="NCBI Taxonomy" id="883169"/>
    <lineage>
        <taxon>Bacteria</taxon>
        <taxon>Bacillati</taxon>
        <taxon>Actinomycetota</taxon>
        <taxon>Actinomycetes</taxon>
        <taxon>Mycobacteriales</taxon>
        <taxon>Corynebacteriaceae</taxon>
        <taxon>Corynebacterium</taxon>
    </lineage>
</organism>
<dbReference type="EMBL" id="CAJZ01000146">
    <property type="protein sequence ID" value="CCI83762.1"/>
    <property type="molecule type" value="Genomic_DNA"/>
</dbReference>
<accession>I7L9F5</accession>
<dbReference type="HOGENOM" id="CLU_048478_2_0_11"/>
<comment type="caution">
    <text evidence="2">The sequence shown here is derived from an EMBL/GenBank/DDBJ whole genome shotgun (WGS) entry which is preliminary data.</text>
</comment>
<dbReference type="STRING" id="29321.AAV33_07875"/>
<dbReference type="Pfam" id="PF00753">
    <property type="entry name" value="Lactamase_B"/>
    <property type="match status" value="1"/>
</dbReference>
<dbReference type="Gene3D" id="1.10.10.10">
    <property type="entry name" value="Winged helix-like DNA-binding domain superfamily/Winged helix DNA-binding domain"/>
    <property type="match status" value="1"/>
</dbReference>
<dbReference type="OrthoDB" id="9788263at2"/>
<dbReference type="SUPFAM" id="SSF56281">
    <property type="entry name" value="Metallo-hydrolase/oxidoreductase"/>
    <property type="match status" value="1"/>
</dbReference>
<dbReference type="SMART" id="SM00849">
    <property type="entry name" value="Lactamase_B"/>
    <property type="match status" value="1"/>
</dbReference>
<dbReference type="Gene3D" id="3.60.15.10">
    <property type="entry name" value="Ribonuclease Z/Hydroxyacylglutathione hydrolase-like"/>
    <property type="match status" value="1"/>
</dbReference>
<dbReference type="RefSeq" id="WP_004601159.1">
    <property type="nucleotide sequence ID" value="NZ_HF541867.1"/>
</dbReference>
<dbReference type="Proteomes" id="UP000006078">
    <property type="component" value="Unassembled WGS sequence"/>
</dbReference>
<protein>
    <submittedName>
        <fullName evidence="2">Beta-lactamase-like protein</fullName>
    </submittedName>
</protein>
<dbReference type="InterPro" id="IPR036388">
    <property type="entry name" value="WH-like_DNA-bd_sf"/>
</dbReference>
<sequence length="280" mass="30330">MEHPAYSQLRRVSPSASVVLCPNPSYATLEGTNSWVIAAPDDEVSIVVDPGPEDEGHLTVLNTYAREVGVVLITHRHEDHAGGAGRFRQLNGAPVRAASATRCVGAEPIADGEVISVEGVTPQLEAVHTPGHTADGVSFFVWSGAPHESELEGIITGDTIAGRHTTMISESDGDLAKYLDSLETLKERGRGVRLLPGHGPDRPDTGELAEKYIKRRLYRLDQIREVRREHGSDIDLQRLIDLIYDDVDPVLRYAAEQSTRVALRYLDAEEAKAAAGGGES</sequence>
<dbReference type="PANTHER" id="PTHR23131">
    <property type="entry name" value="ENDORIBONUCLEASE LACTB2"/>
    <property type="match status" value="1"/>
</dbReference>
<feature type="domain" description="Metallo-beta-lactamase" evidence="1">
    <location>
        <begin position="31"/>
        <end position="198"/>
    </location>
</feature>
<proteinExistence type="predicted"/>